<evidence type="ECO:0000256" key="3">
    <source>
        <dbReference type="ARBA" id="ARBA00023054"/>
    </source>
</evidence>
<feature type="coiled-coil region" evidence="4">
    <location>
        <begin position="453"/>
        <end position="480"/>
    </location>
</feature>
<dbReference type="AlphaFoldDB" id="A0A9Q0NHB7"/>
<evidence type="ECO:0000256" key="5">
    <source>
        <dbReference type="SAM" id="MobiDB-lite"/>
    </source>
</evidence>
<evidence type="ECO:0000256" key="2">
    <source>
        <dbReference type="ARBA" id="ARBA00016007"/>
    </source>
</evidence>
<comment type="caution">
    <text evidence="6">The sequence shown here is derived from an EMBL/GenBank/DDBJ whole genome shotgun (WGS) entry which is preliminary data.</text>
</comment>
<accession>A0A9Q0NHB7</accession>
<dbReference type="EMBL" id="WJQU01000001">
    <property type="protein sequence ID" value="KAJ6649611.1"/>
    <property type="molecule type" value="Genomic_DNA"/>
</dbReference>
<evidence type="ECO:0000256" key="4">
    <source>
        <dbReference type="SAM" id="Coils"/>
    </source>
</evidence>
<feature type="compositionally biased region" description="Polar residues" evidence="5">
    <location>
        <begin position="359"/>
        <end position="375"/>
    </location>
</feature>
<dbReference type="GO" id="GO:0032465">
    <property type="term" value="P:regulation of cytokinesis"/>
    <property type="evidence" value="ECO:0007669"/>
    <property type="project" value="TreeGrafter"/>
</dbReference>
<proteinExistence type="inferred from homology"/>
<feature type="compositionally biased region" description="Acidic residues" evidence="5">
    <location>
        <begin position="548"/>
        <end position="560"/>
    </location>
</feature>
<dbReference type="InterPro" id="IPR026757">
    <property type="entry name" value="ENTR1"/>
</dbReference>
<dbReference type="Proteomes" id="UP001151699">
    <property type="component" value="Chromosome A"/>
</dbReference>
<sequence length="560" mass="63069">MSKENNNNKNVDSSIEEDEFKCDIRANESEENGASTGEIGSNNNDGATEQTRREENLFSLKHFLKQDTNSEPHNQMSGVRPKIPSHSSASEKIRIKRSPRFSSFDSQASLVSSLPQSSDVTNIGSHAFQPNRTFSNFNSDVENSTQKNTPIQRSCSAYDQRPLSFLDTDKNTDMLSDAFRDLYPNLMKTINPDNPSVLPDFVQDHLLMEKFYYKDNDRSPIVSPLSSSYSHQYDHQLPDFTLNENDCGRNYSNNGDMPFDLMCNSNESNRSSSGRNALILPLDLPIDLPTNSGQNRSQMSNQMHNNYQLDLTARTDGYSPVVDHSSSRNSHHLPGGGHSAGESFQTLPDFLSDGHIHSTGRQSDLQELQETSPESNFDFMIRGRSDMRSENSRLRLEICSRQQTIEEQARRIAELESTLASVRHNENSTANLEDVARNIYRNDERLIAAQSAAEEYKKQVLHLTAQVEELRQENEILKEEGAVGGASSSIYHTRLTIPQSQQFAKELMIAASTAETNLRKLLNGVENLRLMARKMDALDDSMPRNDYSDCDDDDFVGPNL</sequence>
<reference evidence="6" key="1">
    <citation type="submission" date="2022-07" db="EMBL/GenBank/DDBJ databases">
        <authorList>
            <person name="Trinca V."/>
            <person name="Uliana J.V.C."/>
            <person name="Torres T.T."/>
            <person name="Ward R.J."/>
            <person name="Monesi N."/>
        </authorList>
    </citation>
    <scope>NUCLEOTIDE SEQUENCE</scope>
    <source>
        <strain evidence="6">HSMRA1968</strain>
        <tissue evidence="6">Whole embryos</tissue>
    </source>
</reference>
<protein>
    <recommendedName>
        <fullName evidence="2">Endosome-associated-trafficking regulator 1</fullName>
    </recommendedName>
</protein>
<keyword evidence="3 4" id="KW-0175">Coiled coil</keyword>
<keyword evidence="7" id="KW-1185">Reference proteome</keyword>
<feature type="region of interest" description="Disordered" evidence="5">
    <location>
        <begin position="1"/>
        <end position="91"/>
    </location>
</feature>
<feature type="region of interest" description="Disordered" evidence="5">
    <location>
        <begin position="541"/>
        <end position="560"/>
    </location>
</feature>
<feature type="compositionally biased region" description="Polar residues" evidence="5">
    <location>
        <begin position="1"/>
        <end position="13"/>
    </location>
</feature>
<dbReference type="PANTHER" id="PTHR31259:SF3">
    <property type="entry name" value="ENDOSOME-ASSOCIATED-TRAFFICKING REGULATOR 1"/>
    <property type="match status" value="1"/>
</dbReference>
<comment type="similarity">
    <text evidence="1">Belongs to the ENTR1 family.</text>
</comment>
<dbReference type="GO" id="GO:0005813">
    <property type="term" value="C:centrosome"/>
    <property type="evidence" value="ECO:0007669"/>
    <property type="project" value="TreeGrafter"/>
</dbReference>
<evidence type="ECO:0000313" key="7">
    <source>
        <dbReference type="Proteomes" id="UP001151699"/>
    </source>
</evidence>
<dbReference type="GO" id="GO:0045724">
    <property type="term" value="P:positive regulation of cilium assembly"/>
    <property type="evidence" value="ECO:0007669"/>
    <property type="project" value="TreeGrafter"/>
</dbReference>
<dbReference type="GO" id="GO:1903566">
    <property type="term" value="P:positive regulation of protein localization to cilium"/>
    <property type="evidence" value="ECO:0007669"/>
    <property type="project" value="TreeGrafter"/>
</dbReference>
<feature type="compositionally biased region" description="Polar residues" evidence="5">
    <location>
        <begin position="32"/>
        <end position="49"/>
    </location>
</feature>
<evidence type="ECO:0000256" key="1">
    <source>
        <dbReference type="ARBA" id="ARBA00007791"/>
    </source>
</evidence>
<dbReference type="GO" id="GO:0055037">
    <property type="term" value="C:recycling endosome"/>
    <property type="evidence" value="ECO:0007669"/>
    <property type="project" value="TreeGrafter"/>
</dbReference>
<name>A0A9Q0NHB7_9DIPT</name>
<feature type="region of interest" description="Disordered" evidence="5">
    <location>
        <begin position="317"/>
        <end position="377"/>
    </location>
</feature>
<organism evidence="6 7">
    <name type="scientific">Pseudolycoriella hygida</name>
    <dbReference type="NCBI Taxonomy" id="35572"/>
    <lineage>
        <taxon>Eukaryota</taxon>
        <taxon>Metazoa</taxon>
        <taxon>Ecdysozoa</taxon>
        <taxon>Arthropoda</taxon>
        <taxon>Hexapoda</taxon>
        <taxon>Insecta</taxon>
        <taxon>Pterygota</taxon>
        <taxon>Neoptera</taxon>
        <taxon>Endopterygota</taxon>
        <taxon>Diptera</taxon>
        <taxon>Nematocera</taxon>
        <taxon>Sciaroidea</taxon>
        <taxon>Sciaridae</taxon>
        <taxon>Pseudolycoriella</taxon>
    </lineage>
</organism>
<dbReference type="PANTHER" id="PTHR31259">
    <property type="entry name" value="ENDOSOME-ASSOCIATED TRAFFICKING REGULATOR 1"/>
    <property type="match status" value="1"/>
</dbReference>
<gene>
    <name evidence="6" type="ORF">Bhyg_04849</name>
</gene>
<dbReference type="GO" id="GO:0036064">
    <property type="term" value="C:ciliary basal body"/>
    <property type="evidence" value="ECO:0007669"/>
    <property type="project" value="TreeGrafter"/>
</dbReference>
<dbReference type="OrthoDB" id="6499155at2759"/>
<evidence type="ECO:0000313" key="6">
    <source>
        <dbReference type="EMBL" id="KAJ6649611.1"/>
    </source>
</evidence>
<dbReference type="GO" id="GO:0005769">
    <property type="term" value="C:early endosome"/>
    <property type="evidence" value="ECO:0007669"/>
    <property type="project" value="TreeGrafter"/>
</dbReference>
<dbReference type="GO" id="GO:0030496">
    <property type="term" value="C:midbody"/>
    <property type="evidence" value="ECO:0007669"/>
    <property type="project" value="TreeGrafter"/>
</dbReference>